<dbReference type="InterPro" id="IPR000403">
    <property type="entry name" value="PI3/4_kinase_cat_dom"/>
</dbReference>
<dbReference type="Gene3D" id="3.30.1010.10">
    <property type="entry name" value="Phosphatidylinositol 3-kinase Catalytic Subunit, Chain A, domain 4"/>
    <property type="match status" value="1"/>
</dbReference>
<dbReference type="PANTHER" id="PTHR10048:SF118">
    <property type="entry name" value="PI-3 KINASE"/>
    <property type="match status" value="1"/>
</dbReference>
<dbReference type="InterPro" id="IPR015433">
    <property type="entry name" value="PI3/4_kinase"/>
</dbReference>
<dbReference type="Gene3D" id="1.25.40.70">
    <property type="entry name" value="Phosphatidylinositol 3-kinase, accessory domain (PIK)"/>
    <property type="match status" value="1"/>
</dbReference>
<evidence type="ECO:0000256" key="1">
    <source>
        <dbReference type="ARBA" id="ARBA00001498"/>
    </source>
</evidence>
<dbReference type="InterPro" id="IPR000341">
    <property type="entry name" value="PI3K_Ras-bd_dom"/>
</dbReference>
<proteinExistence type="inferred from homology"/>
<feature type="domain" description="PI3K-RBD" evidence="11">
    <location>
        <begin position="186"/>
        <end position="276"/>
    </location>
</feature>
<dbReference type="GO" id="GO:0043491">
    <property type="term" value="P:phosphatidylinositol 3-kinase/protein kinase B signal transduction"/>
    <property type="evidence" value="ECO:0007669"/>
    <property type="project" value="TreeGrafter"/>
</dbReference>
<dbReference type="InterPro" id="IPR003113">
    <property type="entry name" value="PI3K_ABD"/>
</dbReference>
<dbReference type="CDD" id="cd08693">
    <property type="entry name" value="C2_PI3K_class_I_beta_delta"/>
    <property type="match status" value="1"/>
</dbReference>
<dbReference type="OrthoDB" id="67688at2759"/>
<dbReference type="GO" id="GO:0016477">
    <property type="term" value="P:cell migration"/>
    <property type="evidence" value="ECO:0007669"/>
    <property type="project" value="TreeGrafter"/>
</dbReference>
<keyword evidence="14" id="KW-1185">Reference proteome</keyword>
<feature type="domain" description="PI3K/PI4K catalytic" evidence="8">
    <location>
        <begin position="752"/>
        <end position="1035"/>
    </location>
</feature>
<evidence type="ECO:0000259" key="10">
    <source>
        <dbReference type="PROSITE" id="PS51545"/>
    </source>
</evidence>
<dbReference type="InterPro" id="IPR018936">
    <property type="entry name" value="PI3/4_kinase_CS"/>
</dbReference>
<dbReference type="SMART" id="SM00145">
    <property type="entry name" value="PI3Ka"/>
    <property type="match status" value="1"/>
</dbReference>
<dbReference type="Pfam" id="PF00454">
    <property type="entry name" value="PI3_PI4_kinase"/>
    <property type="match status" value="1"/>
</dbReference>
<dbReference type="SMART" id="SM00144">
    <property type="entry name" value="PI3K_rbd"/>
    <property type="match status" value="1"/>
</dbReference>
<dbReference type="PROSITE" id="PS00915">
    <property type="entry name" value="PI3_4_KINASE_1"/>
    <property type="match status" value="1"/>
</dbReference>
<evidence type="ECO:0000256" key="7">
    <source>
        <dbReference type="PROSITE-ProRule" id="PRU00880"/>
    </source>
</evidence>
<dbReference type="InterPro" id="IPR042236">
    <property type="entry name" value="PI3K_accessory_sf"/>
</dbReference>
<dbReference type="Gene3D" id="1.10.1070.11">
    <property type="entry name" value="Phosphatidylinositol 3-/4-kinase, catalytic domain"/>
    <property type="match status" value="1"/>
</dbReference>
<dbReference type="GO" id="GO:0005942">
    <property type="term" value="C:phosphatidylinositol 3-kinase complex"/>
    <property type="evidence" value="ECO:0007669"/>
    <property type="project" value="TreeGrafter"/>
</dbReference>
<feature type="domain" description="PI3K-ABD" evidence="9">
    <location>
        <begin position="16"/>
        <end position="105"/>
    </location>
</feature>
<dbReference type="SUPFAM" id="SSF48371">
    <property type="entry name" value="ARM repeat"/>
    <property type="match status" value="1"/>
</dbReference>
<dbReference type="SUPFAM" id="SSF56112">
    <property type="entry name" value="Protein kinase-like (PK-like)"/>
    <property type="match status" value="1"/>
</dbReference>
<evidence type="ECO:0000259" key="11">
    <source>
        <dbReference type="PROSITE" id="PS51546"/>
    </source>
</evidence>
<evidence type="ECO:0000313" key="13">
    <source>
        <dbReference type="EnsemblMetazoa" id="XP_014260172.1"/>
    </source>
</evidence>
<dbReference type="InterPro" id="IPR001263">
    <property type="entry name" value="PI3K_accessory_dom"/>
</dbReference>
<dbReference type="GO" id="GO:0050920">
    <property type="term" value="P:regulation of chemotaxis"/>
    <property type="evidence" value="ECO:0007669"/>
    <property type="project" value="UniProtKB-ARBA"/>
</dbReference>
<dbReference type="SMART" id="SM00146">
    <property type="entry name" value="PI3Kc"/>
    <property type="match status" value="1"/>
</dbReference>
<dbReference type="KEGG" id="clec:106672893"/>
<dbReference type="EC" id="2.7.1.137" evidence="2"/>
<dbReference type="Gene3D" id="2.60.40.150">
    <property type="entry name" value="C2 domain"/>
    <property type="match status" value="1"/>
</dbReference>
<dbReference type="Pfam" id="PF02192">
    <property type="entry name" value="PI3K_p85B"/>
    <property type="match status" value="1"/>
</dbReference>
<dbReference type="PROSITE" id="PS51544">
    <property type="entry name" value="PI3K_ABD"/>
    <property type="match status" value="1"/>
</dbReference>
<dbReference type="OMA" id="KGCKQHV"/>
<accession>A0A8I6S953</accession>
<comment type="catalytic activity">
    <reaction evidence="1">
        <text>a 1,2-diacyl-sn-glycero-3-phospho-(1D-myo-inositol) + ATP = a 1,2-diacyl-sn-glycero-3-phospho-(1D-myo-inositol-3-phosphate) + ADP + H(+)</text>
        <dbReference type="Rhea" id="RHEA:12709"/>
        <dbReference type="ChEBI" id="CHEBI:15378"/>
        <dbReference type="ChEBI" id="CHEBI:30616"/>
        <dbReference type="ChEBI" id="CHEBI:57880"/>
        <dbReference type="ChEBI" id="CHEBI:58088"/>
        <dbReference type="ChEBI" id="CHEBI:456216"/>
        <dbReference type="EC" id="2.7.1.137"/>
    </reaction>
</comment>
<dbReference type="GO" id="GO:0005524">
    <property type="term" value="F:ATP binding"/>
    <property type="evidence" value="ECO:0007669"/>
    <property type="project" value="UniProtKB-KW"/>
</dbReference>
<dbReference type="FunFam" id="2.60.40.150:FF:000046">
    <property type="entry name" value="Phosphatidylinositol 4,5-bisphosphate 3-kinase catalytic subunit"/>
    <property type="match status" value="1"/>
</dbReference>
<dbReference type="PROSITE" id="PS50290">
    <property type="entry name" value="PI3_4_KINASE_3"/>
    <property type="match status" value="1"/>
</dbReference>
<dbReference type="AlphaFoldDB" id="A0A8I6S953"/>
<keyword evidence="3" id="KW-0808">Transferase</keyword>
<dbReference type="RefSeq" id="XP_014260172.1">
    <property type="nucleotide sequence ID" value="XM_014404686.2"/>
</dbReference>
<evidence type="ECO:0000256" key="5">
    <source>
        <dbReference type="ARBA" id="ARBA00022777"/>
    </source>
</evidence>
<dbReference type="FunFam" id="1.10.1070.11:FF:000001">
    <property type="entry name" value="Phosphatidylinositol 4,5-bisphosphate 3-kinase catalytic subunit"/>
    <property type="match status" value="1"/>
</dbReference>
<organism evidence="13 14">
    <name type="scientific">Cimex lectularius</name>
    <name type="common">Bed bug</name>
    <name type="synonym">Acanthia lectularia</name>
    <dbReference type="NCBI Taxonomy" id="79782"/>
    <lineage>
        <taxon>Eukaryota</taxon>
        <taxon>Metazoa</taxon>
        <taxon>Ecdysozoa</taxon>
        <taxon>Arthropoda</taxon>
        <taxon>Hexapoda</taxon>
        <taxon>Insecta</taxon>
        <taxon>Pterygota</taxon>
        <taxon>Neoptera</taxon>
        <taxon>Paraneoptera</taxon>
        <taxon>Hemiptera</taxon>
        <taxon>Heteroptera</taxon>
        <taxon>Panheteroptera</taxon>
        <taxon>Cimicomorpha</taxon>
        <taxon>Cimicidae</taxon>
        <taxon>Cimex</taxon>
    </lineage>
</organism>
<dbReference type="SMART" id="SM00142">
    <property type="entry name" value="PI3K_C2"/>
    <property type="match status" value="1"/>
</dbReference>
<dbReference type="GO" id="GO:0005737">
    <property type="term" value="C:cytoplasm"/>
    <property type="evidence" value="ECO:0007669"/>
    <property type="project" value="UniProtKB-ARBA"/>
</dbReference>
<dbReference type="GO" id="GO:0032060">
    <property type="term" value="P:bleb assembly"/>
    <property type="evidence" value="ECO:0007669"/>
    <property type="project" value="UniProtKB-ARBA"/>
</dbReference>
<dbReference type="PROSITE" id="PS51545">
    <property type="entry name" value="PIK_HELICAL"/>
    <property type="match status" value="1"/>
</dbReference>
<evidence type="ECO:0000256" key="4">
    <source>
        <dbReference type="ARBA" id="ARBA00022741"/>
    </source>
</evidence>
<dbReference type="EnsemblMetazoa" id="XM_014404686.2">
    <property type="protein sequence ID" value="XP_014260172.1"/>
    <property type="gene ID" value="LOC106672893"/>
</dbReference>
<dbReference type="Pfam" id="PF00794">
    <property type="entry name" value="PI3K_rbd"/>
    <property type="match status" value="1"/>
</dbReference>
<protein>
    <recommendedName>
        <fullName evidence="2">phosphatidylinositol 3-kinase</fullName>
        <ecNumber evidence="2">2.7.1.137</ecNumber>
    </recommendedName>
</protein>
<sequence length="1052" mass="121168">MVHMPSTYAHDFWLRASTDVELSCLMPTGMLIPIQVNKYATLHEIKEELFEEATKFPMHWTLQDASSYVFSCINSMAATEELLDESKRLCDVKPFEAVLRLIEKKGNKSEKMLNAHISHLIGKALHEFDTLKNPEVNYFRWKMKTLTDDIHRSCQNKDWLERLCCQYPPRIDTSSLTQSLNSKLQGGNFFLFIKFQKMESSFTLNIPHRTTPHQLMTTVLSKKVRTHQLRGERVSDFVFKVKGQEEYLVGDVPLIQFKYIQESLERGVEPTLIVVDVNTIPVNLENYDEDVDEDKRVRSSSTLTLRKKGKLISSWNINDPFAFQVNAICRLNCDSTRSVDVCVQAGLFHGGKALCEPQKTSSQPVSKEGECTWDEDLQFDIKVCNIPRMARLCFCVCEVSKTKGLRSRKLKDAKQEMYIEPLGWVNTTVYDFKNQLKTGAMTLYMWTYAEDTQTDDLLHSLGTVVSNTNVDQAAALTITFHKFHSEHTVVYPPLEKVLEYSKENDASAPRLQTSRSALEHIKSLAGRDPLHEMHEQERKDLWAHRYDLLKEETALLPKLLDCVEWNDHNEVSEAMALLSKWPLLPPGRALELLDYAYADQAVRSYAVKCLSKVTDDELSLFLLQLVQALKHECYLHCDLVEFLLRRALNNRKMGHYLFWHLRSEMHVASVWVRFGLMLEAYCRGSPDHMKALTRQVELVSKLKATAEAVKQRRDKDKARVFLQETLGEQHMAESFAGILNPVDPSYRCKSVRIEKCRVMDSKMRPLWVVLENDDIYGDDIYIIFKNGDDLRQDMLTLQMIRIMDRLWKNEGLDLRMNPYGCISTDNKVGLIEVVLNAETIANIQKEKGMISVTSPFKKGSILAWLRDHNTSKASLNKAIEEFTYSCAGYCVATYVLGVADRHSDNIMVKRTGQLFHIDFGHILGHFKEKFGFRRERVPFVLTHDFVHVINKGQTKKEAMEFQIFQKHCEQAFLILRRHGGLILSLFAMMISTGLPELCCENDLNYLRETLVLDLSEADALAHFRSKFDEALGNSWKTSLNWASHNMVKNNKQ</sequence>
<dbReference type="PROSITE" id="PS00916">
    <property type="entry name" value="PI3_4_KINASE_2"/>
    <property type="match status" value="1"/>
</dbReference>
<dbReference type="GO" id="GO:0016303">
    <property type="term" value="F:1-phosphatidylinositol-3-kinase activity"/>
    <property type="evidence" value="ECO:0007669"/>
    <property type="project" value="UniProtKB-EC"/>
</dbReference>
<dbReference type="InterPro" id="IPR036940">
    <property type="entry name" value="PI3/4_kinase_cat_sf"/>
</dbReference>
<evidence type="ECO:0000259" key="12">
    <source>
        <dbReference type="PROSITE" id="PS51547"/>
    </source>
</evidence>
<dbReference type="Gene3D" id="3.10.20.770">
    <property type="match status" value="1"/>
</dbReference>
<comment type="similarity">
    <text evidence="7">Belongs to the PI3/PI4-kinase family.</text>
</comment>
<dbReference type="FunFam" id="3.30.1010.10:FF:000008">
    <property type="entry name" value="Phosphatidylinositol 4,5-bisphosphate 3-kinase catalytic subunit gamma"/>
    <property type="match status" value="1"/>
</dbReference>
<dbReference type="Proteomes" id="UP000494040">
    <property type="component" value="Unassembled WGS sequence"/>
</dbReference>
<keyword evidence="6" id="KW-0067">ATP-binding</keyword>
<dbReference type="InterPro" id="IPR035892">
    <property type="entry name" value="C2_domain_sf"/>
</dbReference>
<evidence type="ECO:0000313" key="14">
    <source>
        <dbReference type="Proteomes" id="UP000494040"/>
    </source>
</evidence>
<reference evidence="13" key="1">
    <citation type="submission" date="2022-01" db="UniProtKB">
        <authorList>
            <consortium name="EnsemblMetazoa"/>
        </authorList>
    </citation>
    <scope>IDENTIFICATION</scope>
</reference>
<name>A0A8I6S953_CIMLE</name>
<dbReference type="GeneID" id="106672893"/>
<dbReference type="Pfam" id="PF00613">
    <property type="entry name" value="PI3Ka"/>
    <property type="match status" value="1"/>
</dbReference>
<feature type="domain" description="C2 PI3K-type" evidence="12">
    <location>
        <begin position="317"/>
        <end position="481"/>
    </location>
</feature>
<dbReference type="InterPro" id="IPR029071">
    <property type="entry name" value="Ubiquitin-like_domsf"/>
</dbReference>
<dbReference type="CDD" id="cd05165">
    <property type="entry name" value="PI3Kc_I"/>
    <property type="match status" value="1"/>
</dbReference>
<dbReference type="GO" id="GO:0035005">
    <property type="term" value="F:1-phosphatidylinositol-4-phosphate 3-kinase activity"/>
    <property type="evidence" value="ECO:0007669"/>
    <property type="project" value="TreeGrafter"/>
</dbReference>
<feature type="domain" description="PIK helical" evidence="10">
    <location>
        <begin position="507"/>
        <end position="684"/>
    </location>
</feature>
<dbReference type="InterPro" id="IPR016024">
    <property type="entry name" value="ARM-type_fold"/>
</dbReference>
<dbReference type="PROSITE" id="PS51546">
    <property type="entry name" value="PI3K_RBD"/>
    <property type="match status" value="1"/>
</dbReference>
<evidence type="ECO:0000259" key="8">
    <source>
        <dbReference type="PROSITE" id="PS50290"/>
    </source>
</evidence>
<evidence type="ECO:0000259" key="9">
    <source>
        <dbReference type="PROSITE" id="PS51544"/>
    </source>
</evidence>
<dbReference type="PANTHER" id="PTHR10048">
    <property type="entry name" value="PHOSPHATIDYLINOSITOL KINASE"/>
    <property type="match status" value="1"/>
</dbReference>
<dbReference type="PROSITE" id="PS51547">
    <property type="entry name" value="C2_PI3K"/>
    <property type="match status" value="1"/>
</dbReference>
<dbReference type="SMART" id="SM00143">
    <property type="entry name" value="PI3K_p85B"/>
    <property type="match status" value="1"/>
</dbReference>
<evidence type="ECO:0000256" key="2">
    <source>
        <dbReference type="ARBA" id="ARBA00012073"/>
    </source>
</evidence>
<keyword evidence="4" id="KW-0547">Nucleotide-binding</keyword>
<evidence type="ECO:0000256" key="3">
    <source>
        <dbReference type="ARBA" id="ARBA00022679"/>
    </source>
</evidence>
<dbReference type="InterPro" id="IPR002420">
    <property type="entry name" value="PI3K-type_C2_dom"/>
</dbReference>
<dbReference type="CTD" id="42446"/>
<dbReference type="GO" id="GO:0048015">
    <property type="term" value="P:phosphatidylinositol-mediated signaling"/>
    <property type="evidence" value="ECO:0007669"/>
    <property type="project" value="TreeGrafter"/>
</dbReference>
<dbReference type="SUPFAM" id="SSF49562">
    <property type="entry name" value="C2 domain (Calcium/lipid-binding domain, CaLB)"/>
    <property type="match status" value="1"/>
</dbReference>
<dbReference type="Pfam" id="PF00792">
    <property type="entry name" value="PI3K_C2"/>
    <property type="match status" value="1"/>
</dbReference>
<keyword evidence="5" id="KW-0418">Kinase</keyword>
<dbReference type="SUPFAM" id="SSF54236">
    <property type="entry name" value="Ubiquitin-like"/>
    <property type="match status" value="1"/>
</dbReference>
<dbReference type="GO" id="GO:0005886">
    <property type="term" value="C:plasma membrane"/>
    <property type="evidence" value="ECO:0007669"/>
    <property type="project" value="TreeGrafter"/>
</dbReference>
<dbReference type="InterPro" id="IPR011009">
    <property type="entry name" value="Kinase-like_dom_sf"/>
</dbReference>
<evidence type="ECO:0000256" key="6">
    <source>
        <dbReference type="ARBA" id="ARBA00022840"/>
    </source>
</evidence>